<comment type="caution">
    <text evidence="1">The sequence shown here is derived from an EMBL/GenBank/DDBJ whole genome shotgun (WGS) entry which is preliminary data.</text>
</comment>
<gene>
    <name evidence="1" type="ORF">O1611_g486</name>
</gene>
<proteinExistence type="predicted"/>
<name>A0ACC2K098_9PEZI</name>
<keyword evidence="2" id="KW-1185">Reference proteome</keyword>
<accession>A0ACC2K098</accession>
<dbReference type="EMBL" id="JAPUUL010000042">
    <property type="protein sequence ID" value="KAJ8133136.1"/>
    <property type="molecule type" value="Genomic_DNA"/>
</dbReference>
<sequence>MESSSTTPRIIELATKISTSVSQLQELLSAQGVPSPSFTDGPERLPANTSHLQDAVLDATTELHELLMEPVRLIFRFCATTNMVGIDAISRFGFADVVPIEGQISFGEIAKATGLDESLVRRLLRHAIARHIFYEPEPGMVAHTKLSKYFVEPSIKDFVGFGAREGWPAATRFLDAIQKWPSSEEPNHTGFSLANNSDKSAFELIAADHARAMRLQGGIDAHDHFDGWAATDVVEMYDWASLGEAFVCNVGGQRGDVAAVLAKSFGNLKFLVQDMDKLISGAEAGVPDDVKSRIEFKSHDIFEPQSVQADVYLLRLVFQIRNDKDALKILQAQVPALRPGAKILILEIVMAEPSAIPLWRDREMKAIDMAIGANFNARCRYLSEWKALLAAADPRFQLQRVITPETSLLSTLEIVWDAPSSSTA</sequence>
<organism evidence="1 2">
    <name type="scientific">Lasiodiplodia mahajangana</name>
    <dbReference type="NCBI Taxonomy" id="1108764"/>
    <lineage>
        <taxon>Eukaryota</taxon>
        <taxon>Fungi</taxon>
        <taxon>Dikarya</taxon>
        <taxon>Ascomycota</taxon>
        <taxon>Pezizomycotina</taxon>
        <taxon>Dothideomycetes</taxon>
        <taxon>Dothideomycetes incertae sedis</taxon>
        <taxon>Botryosphaeriales</taxon>
        <taxon>Botryosphaeriaceae</taxon>
        <taxon>Lasiodiplodia</taxon>
    </lineage>
</organism>
<evidence type="ECO:0000313" key="2">
    <source>
        <dbReference type="Proteomes" id="UP001153332"/>
    </source>
</evidence>
<reference evidence="1" key="1">
    <citation type="submission" date="2022-12" db="EMBL/GenBank/DDBJ databases">
        <title>Genome Sequence of Lasiodiplodia mahajangana.</title>
        <authorList>
            <person name="Buettner E."/>
        </authorList>
    </citation>
    <scope>NUCLEOTIDE SEQUENCE</scope>
    <source>
        <strain evidence="1">VT137</strain>
    </source>
</reference>
<protein>
    <submittedName>
        <fullName evidence="1">Uncharacterized protein</fullName>
    </submittedName>
</protein>
<dbReference type="Proteomes" id="UP001153332">
    <property type="component" value="Unassembled WGS sequence"/>
</dbReference>
<evidence type="ECO:0000313" key="1">
    <source>
        <dbReference type="EMBL" id="KAJ8133136.1"/>
    </source>
</evidence>